<evidence type="ECO:0000256" key="1">
    <source>
        <dbReference type="SAM" id="MobiDB-lite"/>
    </source>
</evidence>
<keyword evidence="4" id="KW-1185">Reference proteome</keyword>
<protein>
    <submittedName>
        <fullName evidence="3">Uncharacterized protein</fullName>
    </submittedName>
</protein>
<keyword evidence="2" id="KW-0472">Membrane</keyword>
<feature type="region of interest" description="Disordered" evidence="1">
    <location>
        <begin position="195"/>
        <end position="253"/>
    </location>
</feature>
<keyword evidence="2" id="KW-0812">Transmembrane</keyword>
<name>A0ABD0KY48_9CAEN</name>
<proteinExistence type="predicted"/>
<organism evidence="3 4">
    <name type="scientific">Batillaria attramentaria</name>
    <dbReference type="NCBI Taxonomy" id="370345"/>
    <lineage>
        <taxon>Eukaryota</taxon>
        <taxon>Metazoa</taxon>
        <taxon>Spiralia</taxon>
        <taxon>Lophotrochozoa</taxon>
        <taxon>Mollusca</taxon>
        <taxon>Gastropoda</taxon>
        <taxon>Caenogastropoda</taxon>
        <taxon>Sorbeoconcha</taxon>
        <taxon>Cerithioidea</taxon>
        <taxon>Batillariidae</taxon>
        <taxon>Batillaria</taxon>
    </lineage>
</organism>
<evidence type="ECO:0000313" key="4">
    <source>
        <dbReference type="Proteomes" id="UP001519460"/>
    </source>
</evidence>
<feature type="non-terminal residue" evidence="3">
    <location>
        <position position="253"/>
    </location>
</feature>
<gene>
    <name evidence="3" type="ORF">BaRGS_00016626</name>
</gene>
<feature type="transmembrane region" description="Helical" evidence="2">
    <location>
        <begin position="131"/>
        <end position="152"/>
    </location>
</feature>
<dbReference type="Proteomes" id="UP001519460">
    <property type="component" value="Unassembled WGS sequence"/>
</dbReference>
<keyword evidence="2" id="KW-1133">Transmembrane helix</keyword>
<accession>A0ABD0KY48</accession>
<dbReference type="AlphaFoldDB" id="A0ABD0KY48"/>
<evidence type="ECO:0000313" key="3">
    <source>
        <dbReference type="EMBL" id="KAK7492152.1"/>
    </source>
</evidence>
<feature type="non-terminal residue" evidence="3">
    <location>
        <position position="1"/>
    </location>
</feature>
<dbReference type="EMBL" id="JACVVK020000106">
    <property type="protein sequence ID" value="KAK7492152.1"/>
    <property type="molecule type" value="Genomic_DNA"/>
</dbReference>
<reference evidence="3 4" key="1">
    <citation type="journal article" date="2023" name="Sci. Data">
        <title>Genome assembly of the Korean intertidal mud-creeper Batillaria attramentaria.</title>
        <authorList>
            <person name="Patra A.K."/>
            <person name="Ho P.T."/>
            <person name="Jun S."/>
            <person name="Lee S.J."/>
            <person name="Kim Y."/>
            <person name="Won Y.J."/>
        </authorList>
    </citation>
    <scope>NUCLEOTIDE SEQUENCE [LARGE SCALE GENOMIC DNA]</scope>
    <source>
        <strain evidence="3">Wonlab-2016</strain>
    </source>
</reference>
<sequence>GMHVAPVETCDSLRLIECVADSSVPSFAGLSVFYGLNGTDYLVSYNRGHRKECLPKATSAFCTTNTADATVTVSAKVFVDEENFRTYRCEVHYFDTRFWKKTYLVNVTTASKDTIPVSSAPITCVKHHIDVISVLVGGGGVLVLMTVVQVVWACRRRLCRSRVTRRRKLPALPDRPAGGQKDGDMESALARRPPAELPLGACPVDYHDPSSTTYLTPVPRPQQPADLPRGACPMDFQDASTYLTPVPRPPQPA</sequence>
<evidence type="ECO:0000256" key="2">
    <source>
        <dbReference type="SAM" id="Phobius"/>
    </source>
</evidence>
<comment type="caution">
    <text evidence="3">The sequence shown here is derived from an EMBL/GenBank/DDBJ whole genome shotgun (WGS) entry which is preliminary data.</text>
</comment>